<dbReference type="STRING" id="490629.SAMN05216266_12016"/>
<accession>A0A1I1C1S3</accession>
<gene>
    <name evidence="1" type="ORF">SAMN05216266_12016</name>
</gene>
<dbReference type="Proteomes" id="UP000243799">
    <property type="component" value="Unassembled WGS sequence"/>
</dbReference>
<organism evidence="1 2">
    <name type="scientific">Amycolatopsis marina</name>
    <dbReference type="NCBI Taxonomy" id="490629"/>
    <lineage>
        <taxon>Bacteria</taxon>
        <taxon>Bacillati</taxon>
        <taxon>Actinomycetota</taxon>
        <taxon>Actinomycetes</taxon>
        <taxon>Pseudonocardiales</taxon>
        <taxon>Pseudonocardiaceae</taxon>
        <taxon>Amycolatopsis</taxon>
    </lineage>
</organism>
<evidence type="ECO:0000313" key="2">
    <source>
        <dbReference type="Proteomes" id="UP000243799"/>
    </source>
</evidence>
<dbReference type="EMBL" id="FOKG01000020">
    <property type="protein sequence ID" value="SFB56585.1"/>
    <property type="molecule type" value="Genomic_DNA"/>
</dbReference>
<evidence type="ECO:0008006" key="3">
    <source>
        <dbReference type="Google" id="ProtNLM"/>
    </source>
</evidence>
<evidence type="ECO:0000313" key="1">
    <source>
        <dbReference type="EMBL" id="SFB56585.1"/>
    </source>
</evidence>
<dbReference type="OrthoDB" id="128043at2"/>
<proteinExistence type="predicted"/>
<dbReference type="AlphaFoldDB" id="A0A1I1C1S3"/>
<name>A0A1I1C1S3_9PSEU</name>
<dbReference type="RefSeq" id="WP_091676884.1">
    <property type="nucleotide sequence ID" value="NZ_FOKG01000020.1"/>
</dbReference>
<sequence>MNTAAHASHSTYQLDAEETQLAEGVPTEFRFRITDPNGTPVTSFDEVHEKKVHLIVVRRDLTGYWHLHPTEGGDGTWSVQLPGLEPGQYRVFADFSASELGHGLTVGTDLTVVGDGVHRALPAPAPTFVIGEYEVDLEGTLLPGQQSRLTFSLRHAGEPVTDLQPHLGSYGHLVAVRADDLAYVHVHPNGSPDDGVTPPGPQIAFHAHVAEAGAYRLFLDFRHDDRVRTAEFTLITN</sequence>
<reference evidence="2" key="1">
    <citation type="submission" date="2016-10" db="EMBL/GenBank/DDBJ databases">
        <authorList>
            <person name="Varghese N."/>
            <person name="Submissions S."/>
        </authorList>
    </citation>
    <scope>NUCLEOTIDE SEQUENCE [LARGE SCALE GENOMIC DNA]</scope>
    <source>
        <strain evidence="2">CGMCC 4.3568</strain>
    </source>
</reference>
<keyword evidence="2" id="KW-1185">Reference proteome</keyword>
<protein>
    <recommendedName>
        <fullName evidence="3">Secreted protein</fullName>
    </recommendedName>
</protein>